<evidence type="ECO:0000313" key="4">
    <source>
        <dbReference type="Proteomes" id="UP000805614"/>
    </source>
</evidence>
<protein>
    <submittedName>
        <fullName evidence="3">DUF4829 domain-containing protein</fullName>
    </submittedName>
</protein>
<dbReference type="Proteomes" id="UP000805614">
    <property type="component" value="Unassembled WGS sequence"/>
</dbReference>
<sequence length="156" mass="16668">MKPAGRGIRTPLLALLAGATLVSACGNDPKSRVSIPPDNASPQDVVSAYVEAINAHDSAAGRALSTSHFADQLDGMQDNPFKNVIEISKLRVEAPIPNGNESPDGKRYHSAVYVPVKFTLKQREVVSMPDGDTTWGYVLVRAGADEPWRINDNGTG</sequence>
<organism evidence="3 4">
    <name type="scientific">Actinomadura alba</name>
    <dbReference type="NCBI Taxonomy" id="406431"/>
    <lineage>
        <taxon>Bacteria</taxon>
        <taxon>Bacillati</taxon>
        <taxon>Actinomycetota</taxon>
        <taxon>Actinomycetes</taxon>
        <taxon>Streptosporangiales</taxon>
        <taxon>Thermomonosporaceae</taxon>
        <taxon>Actinomadura</taxon>
    </lineage>
</organism>
<gene>
    <name evidence="3" type="ORF">HKK74_00090</name>
</gene>
<reference evidence="3 4" key="1">
    <citation type="submission" date="2020-06" db="EMBL/GenBank/DDBJ databases">
        <title>Actinomadura xiongansis sp. nov., isolated from soil of Baiyangdian.</title>
        <authorList>
            <person name="Zhang X."/>
        </authorList>
    </citation>
    <scope>NUCLEOTIDE SEQUENCE [LARGE SCALE GENOMIC DNA]</scope>
    <source>
        <strain evidence="3 4">HBUM206468</strain>
    </source>
</reference>
<accession>A0ABR7LHL7</accession>
<dbReference type="PROSITE" id="PS51257">
    <property type="entry name" value="PROKAR_LIPOPROTEIN"/>
    <property type="match status" value="1"/>
</dbReference>
<dbReference type="EMBL" id="JABVEC010000001">
    <property type="protein sequence ID" value="MBC6463903.1"/>
    <property type="molecule type" value="Genomic_DNA"/>
</dbReference>
<comment type="caution">
    <text evidence="3">The sequence shown here is derived from an EMBL/GenBank/DDBJ whole genome shotgun (WGS) entry which is preliminary data.</text>
</comment>
<feature type="chain" id="PRO_5045950651" evidence="1">
    <location>
        <begin position="25"/>
        <end position="156"/>
    </location>
</feature>
<feature type="signal peptide" evidence="1">
    <location>
        <begin position="1"/>
        <end position="24"/>
    </location>
</feature>
<dbReference type="Pfam" id="PF16111">
    <property type="entry name" value="DUF4829"/>
    <property type="match status" value="1"/>
</dbReference>
<name>A0ABR7LHL7_9ACTN</name>
<keyword evidence="1" id="KW-0732">Signal</keyword>
<evidence type="ECO:0000259" key="2">
    <source>
        <dbReference type="Pfam" id="PF16111"/>
    </source>
</evidence>
<evidence type="ECO:0000256" key="1">
    <source>
        <dbReference type="SAM" id="SignalP"/>
    </source>
</evidence>
<feature type="domain" description="DUF4829" evidence="2">
    <location>
        <begin position="44"/>
        <end position="154"/>
    </location>
</feature>
<keyword evidence="4" id="KW-1185">Reference proteome</keyword>
<proteinExistence type="predicted"/>
<dbReference type="InterPro" id="IPR032256">
    <property type="entry name" value="DUF4829"/>
</dbReference>
<dbReference type="RefSeq" id="WP_187240842.1">
    <property type="nucleotide sequence ID" value="NZ_BAAAOK010000015.1"/>
</dbReference>
<evidence type="ECO:0000313" key="3">
    <source>
        <dbReference type="EMBL" id="MBC6463903.1"/>
    </source>
</evidence>